<dbReference type="AlphaFoldDB" id="A0A7I7XJA4"/>
<dbReference type="InterPro" id="IPR018649">
    <property type="entry name" value="SHOCT"/>
</dbReference>
<evidence type="ECO:0000313" key="5">
    <source>
        <dbReference type="Proteomes" id="UP000466517"/>
    </source>
</evidence>
<name>A0A7I7XJA4_9MYCO</name>
<dbReference type="KEGG" id="mmag:MMAD_35280"/>
<dbReference type="Proteomes" id="UP000466517">
    <property type="component" value="Chromosome"/>
</dbReference>
<organism evidence="4 5">
    <name type="scientific">Mycolicibacterium madagascariense</name>
    <dbReference type="NCBI Taxonomy" id="212765"/>
    <lineage>
        <taxon>Bacteria</taxon>
        <taxon>Bacillati</taxon>
        <taxon>Actinomycetota</taxon>
        <taxon>Actinomycetes</taxon>
        <taxon>Mycobacteriales</taxon>
        <taxon>Mycobacteriaceae</taxon>
        <taxon>Mycolicibacterium</taxon>
    </lineage>
</organism>
<protein>
    <recommendedName>
        <fullName evidence="3">SHOCT domain-containing protein</fullName>
    </recommendedName>
</protein>
<keyword evidence="2" id="KW-0812">Transmembrane</keyword>
<feature type="region of interest" description="Disordered" evidence="1">
    <location>
        <begin position="180"/>
        <end position="213"/>
    </location>
</feature>
<evidence type="ECO:0000256" key="2">
    <source>
        <dbReference type="SAM" id="Phobius"/>
    </source>
</evidence>
<evidence type="ECO:0000313" key="4">
    <source>
        <dbReference type="EMBL" id="BBZ29233.1"/>
    </source>
</evidence>
<keyword evidence="2" id="KW-0472">Membrane</keyword>
<reference evidence="4 5" key="1">
    <citation type="journal article" date="2019" name="Emerg. Microbes Infect.">
        <title>Comprehensive subspecies identification of 175 nontuberculous mycobacteria species based on 7547 genomic profiles.</title>
        <authorList>
            <person name="Matsumoto Y."/>
            <person name="Kinjo T."/>
            <person name="Motooka D."/>
            <person name="Nabeya D."/>
            <person name="Jung N."/>
            <person name="Uechi K."/>
            <person name="Horii T."/>
            <person name="Iida T."/>
            <person name="Fujita J."/>
            <person name="Nakamura S."/>
        </authorList>
    </citation>
    <scope>NUCLEOTIDE SEQUENCE [LARGE SCALE GENOMIC DNA]</scope>
    <source>
        <strain evidence="4 5">JCM 13574</strain>
    </source>
</reference>
<dbReference type="Pfam" id="PF09851">
    <property type="entry name" value="SHOCT"/>
    <property type="match status" value="1"/>
</dbReference>
<feature type="transmembrane region" description="Helical" evidence="2">
    <location>
        <begin position="12"/>
        <end position="36"/>
    </location>
</feature>
<feature type="compositionally biased region" description="Polar residues" evidence="1">
    <location>
        <begin position="190"/>
        <end position="210"/>
    </location>
</feature>
<dbReference type="RefSeq" id="WP_163739617.1">
    <property type="nucleotide sequence ID" value="NZ_AP022610.1"/>
</dbReference>
<evidence type="ECO:0000259" key="3">
    <source>
        <dbReference type="Pfam" id="PF09851"/>
    </source>
</evidence>
<feature type="domain" description="SHOCT" evidence="3">
    <location>
        <begin position="219"/>
        <end position="245"/>
    </location>
</feature>
<accession>A0A7I7XJA4</accession>
<sequence>MKTPTATRILTTAAVVTMVVSAVGFVAMLSLNAFVLDDYAKYGEVPIPGSASVQLPAGDVTVTFHTMLVGGGGGGGLPVPPLTYSITGPGGADVVLREDYGGTTTVNNDARVRIGYLHLPAAGTYDVKLDGKVSAYVEPRLAFGTGSAFSSLPWICAVVFGCALVGLIVVRVVAARTRRRAVTPPPPPTSTWIPRSVPTESPQQSASFSPSDEGIRVQTLETLARLHDSGALTDDEYEAEKKRVLDGR</sequence>
<keyword evidence="2" id="KW-1133">Transmembrane helix</keyword>
<evidence type="ECO:0000256" key="1">
    <source>
        <dbReference type="SAM" id="MobiDB-lite"/>
    </source>
</evidence>
<dbReference type="EMBL" id="AP022610">
    <property type="protein sequence ID" value="BBZ29233.1"/>
    <property type="molecule type" value="Genomic_DNA"/>
</dbReference>
<proteinExistence type="predicted"/>
<gene>
    <name evidence="4" type="ORF">MMAD_35280</name>
</gene>
<feature type="transmembrane region" description="Helical" evidence="2">
    <location>
        <begin position="152"/>
        <end position="174"/>
    </location>
</feature>
<keyword evidence="5" id="KW-1185">Reference proteome</keyword>